<feature type="region of interest" description="Disordered" evidence="7">
    <location>
        <begin position="433"/>
        <end position="474"/>
    </location>
</feature>
<keyword evidence="6 8" id="KW-0472">Membrane</keyword>
<name>A0A0C3FBE5_PILCF</name>
<dbReference type="SUPFAM" id="SSF90123">
    <property type="entry name" value="ABC transporter transmembrane region"/>
    <property type="match status" value="1"/>
</dbReference>
<keyword evidence="2 8" id="KW-0812">Transmembrane</keyword>
<feature type="transmembrane region" description="Helical" evidence="8">
    <location>
        <begin position="81"/>
        <end position="101"/>
    </location>
</feature>
<evidence type="ECO:0000256" key="6">
    <source>
        <dbReference type="ARBA" id="ARBA00023136"/>
    </source>
</evidence>
<feature type="transmembrane region" description="Helical" evidence="8">
    <location>
        <begin position="606"/>
        <end position="627"/>
    </location>
</feature>
<proteinExistence type="predicted"/>
<dbReference type="HOGENOM" id="CLU_000604_27_6_1"/>
<evidence type="ECO:0000256" key="3">
    <source>
        <dbReference type="ARBA" id="ARBA00022741"/>
    </source>
</evidence>
<dbReference type="EMBL" id="KN833028">
    <property type="protein sequence ID" value="KIM77159.1"/>
    <property type="molecule type" value="Genomic_DNA"/>
</dbReference>
<organism evidence="10 11">
    <name type="scientific">Piloderma croceum (strain F 1598)</name>
    <dbReference type="NCBI Taxonomy" id="765440"/>
    <lineage>
        <taxon>Eukaryota</taxon>
        <taxon>Fungi</taxon>
        <taxon>Dikarya</taxon>
        <taxon>Basidiomycota</taxon>
        <taxon>Agaricomycotina</taxon>
        <taxon>Agaricomycetes</taxon>
        <taxon>Agaricomycetidae</taxon>
        <taxon>Atheliales</taxon>
        <taxon>Atheliaceae</taxon>
        <taxon>Piloderma</taxon>
    </lineage>
</organism>
<dbReference type="Proteomes" id="UP000054166">
    <property type="component" value="Unassembled WGS sequence"/>
</dbReference>
<feature type="transmembrane region" description="Helical" evidence="8">
    <location>
        <begin position="28"/>
        <end position="49"/>
    </location>
</feature>
<dbReference type="InParanoid" id="A0A0C3FBE5"/>
<feature type="domain" description="ABC transmembrane type-1" evidence="9">
    <location>
        <begin position="293"/>
        <end position="666"/>
    </location>
</feature>
<feature type="transmembrane region" description="Helical" evidence="8">
    <location>
        <begin position="174"/>
        <end position="194"/>
    </location>
</feature>
<dbReference type="GO" id="GO:0005524">
    <property type="term" value="F:ATP binding"/>
    <property type="evidence" value="ECO:0007669"/>
    <property type="project" value="UniProtKB-KW"/>
</dbReference>
<dbReference type="InterPro" id="IPR036640">
    <property type="entry name" value="ABC1_TM_sf"/>
</dbReference>
<evidence type="ECO:0000256" key="2">
    <source>
        <dbReference type="ARBA" id="ARBA00022692"/>
    </source>
</evidence>
<dbReference type="STRING" id="765440.A0A0C3FBE5"/>
<feature type="compositionally biased region" description="Basic and acidic residues" evidence="7">
    <location>
        <begin position="446"/>
        <end position="459"/>
    </location>
</feature>
<protein>
    <recommendedName>
        <fullName evidence="9">ABC transmembrane type-1 domain-containing protein</fullName>
    </recommendedName>
</protein>
<feature type="transmembrane region" description="Helical" evidence="8">
    <location>
        <begin position="107"/>
        <end position="124"/>
    </location>
</feature>
<evidence type="ECO:0000256" key="4">
    <source>
        <dbReference type="ARBA" id="ARBA00022840"/>
    </source>
</evidence>
<evidence type="ECO:0000259" key="9">
    <source>
        <dbReference type="PROSITE" id="PS50929"/>
    </source>
</evidence>
<keyword evidence="5 8" id="KW-1133">Transmembrane helix</keyword>
<evidence type="ECO:0000313" key="11">
    <source>
        <dbReference type="Proteomes" id="UP000054166"/>
    </source>
</evidence>
<evidence type="ECO:0000256" key="5">
    <source>
        <dbReference type="ARBA" id="ARBA00022989"/>
    </source>
</evidence>
<dbReference type="GO" id="GO:0140359">
    <property type="term" value="F:ABC-type transporter activity"/>
    <property type="evidence" value="ECO:0007669"/>
    <property type="project" value="InterPro"/>
</dbReference>
<keyword evidence="11" id="KW-1185">Reference proteome</keyword>
<evidence type="ECO:0000256" key="8">
    <source>
        <dbReference type="SAM" id="Phobius"/>
    </source>
</evidence>
<feature type="transmembrane region" description="Helical" evidence="8">
    <location>
        <begin position="526"/>
        <end position="547"/>
    </location>
</feature>
<evidence type="ECO:0000256" key="1">
    <source>
        <dbReference type="ARBA" id="ARBA00022448"/>
    </source>
</evidence>
<dbReference type="GO" id="GO:0016020">
    <property type="term" value="C:membrane"/>
    <property type="evidence" value="ECO:0007669"/>
    <property type="project" value="InterPro"/>
</dbReference>
<dbReference type="InterPro" id="IPR011527">
    <property type="entry name" value="ABC1_TM_dom"/>
</dbReference>
<evidence type="ECO:0000313" key="10">
    <source>
        <dbReference type="EMBL" id="KIM77159.1"/>
    </source>
</evidence>
<feature type="transmembrane region" description="Helical" evidence="8">
    <location>
        <begin position="136"/>
        <end position="154"/>
    </location>
</feature>
<keyword evidence="1" id="KW-0813">Transport</keyword>
<evidence type="ECO:0000256" key="7">
    <source>
        <dbReference type="SAM" id="MobiDB-lite"/>
    </source>
</evidence>
<dbReference type="InterPro" id="IPR050173">
    <property type="entry name" value="ABC_transporter_C-like"/>
</dbReference>
<dbReference type="PANTHER" id="PTHR24223:SF356">
    <property type="entry name" value="ATP-BINDING CASSETTE TRANSPORTER ABC4"/>
    <property type="match status" value="1"/>
</dbReference>
<dbReference type="Gene3D" id="1.20.1560.10">
    <property type="entry name" value="ABC transporter type 1, transmembrane domain"/>
    <property type="match status" value="2"/>
</dbReference>
<dbReference type="Pfam" id="PF00664">
    <property type="entry name" value="ABC_membrane"/>
    <property type="match status" value="1"/>
</dbReference>
<reference evidence="11" key="2">
    <citation type="submission" date="2015-01" db="EMBL/GenBank/DDBJ databases">
        <title>Evolutionary Origins and Diversification of the Mycorrhizal Mutualists.</title>
        <authorList>
            <consortium name="DOE Joint Genome Institute"/>
            <consortium name="Mycorrhizal Genomics Consortium"/>
            <person name="Kohler A."/>
            <person name="Kuo A."/>
            <person name="Nagy L.G."/>
            <person name="Floudas D."/>
            <person name="Copeland A."/>
            <person name="Barry K.W."/>
            <person name="Cichocki N."/>
            <person name="Veneault-Fourrey C."/>
            <person name="LaButti K."/>
            <person name="Lindquist E.A."/>
            <person name="Lipzen A."/>
            <person name="Lundell T."/>
            <person name="Morin E."/>
            <person name="Murat C."/>
            <person name="Riley R."/>
            <person name="Ohm R."/>
            <person name="Sun H."/>
            <person name="Tunlid A."/>
            <person name="Henrissat B."/>
            <person name="Grigoriev I.V."/>
            <person name="Hibbett D.S."/>
            <person name="Martin F."/>
        </authorList>
    </citation>
    <scope>NUCLEOTIDE SEQUENCE [LARGE SCALE GENOMIC DNA]</scope>
    <source>
        <strain evidence="11">F 1598</strain>
    </source>
</reference>
<accession>A0A0C3FBE5</accession>
<dbReference type="PROSITE" id="PS50929">
    <property type="entry name" value="ABC_TM1F"/>
    <property type="match status" value="1"/>
</dbReference>
<feature type="compositionally biased region" description="Acidic residues" evidence="7">
    <location>
        <begin position="433"/>
        <end position="445"/>
    </location>
</feature>
<sequence length="781" mass="88042">MYNLLQTVFAATRPAQTFFKQSNGEDEVLLFIPAALAVVSALVLFLRVLSSIHTSKRSSDIILRNTKISELNAKDILPYKILRLLSSLVLLGLSGFEVATAQTQTQLILISFVCFYTYATVLSFSSLTASTPRWRAVYTQHVASLYIVVFAIHAYRTLKPLTVYGDGNTHDEQWLVWVRFGLLGVVGAFIPLFVPRSFVPTMSYNIPSPQQTACYFSLLFYSYLDRVIIKAYGVLHLSVDELPVLRVQDSSAVLTAKAFPYIDPVVIKKQSHIFWRLLIVFRWDYFIMAQYQIAQTLIQFLAPFSLKKLLEYLETDRPKLNGTTQPWVWVTLIAFGPIASSLAEQRFYISSTRVMMHLEAILTQLVFEHSLRIRLSPSPLDEKDKEKEKVNYQEMTAAEPIVTPPSEILARTEGDMRDADEGGENAVQFLEAVDNESESDTVNNDDESHPKTKKQDSKDAPVAATKLSAEDKKPERSLIGTMTNLVTTDLEIIKMPAGHFLIIPFAIFQIILSVLFLYMVMGWSAVLGMLTTIITLPVPALLGKLLMKTQKGKMEATDSRVQLVTQNLNVMRMIKLFAWEPKVKEQISELREDELRLIKKGRILDLLTMYVRALLPLLAMVVTYATYTLLMKQELSASVVFSSMAVFQMFQGSLQRLFFILPALLRAKVSLDRFNTFFAKTELLETSQANGTADALPVQDIDPEGEEIVFYPSTYTWTKDEKRSATAPTIGAQLQHRFVLHIDEKLTFQRNVINLIVGPTASGKTSVLMALLGEYLVAHAT</sequence>
<feature type="transmembrane region" description="Helical" evidence="8">
    <location>
        <begin position="500"/>
        <end position="520"/>
    </location>
</feature>
<reference evidence="10 11" key="1">
    <citation type="submission" date="2014-04" db="EMBL/GenBank/DDBJ databases">
        <authorList>
            <consortium name="DOE Joint Genome Institute"/>
            <person name="Kuo A."/>
            <person name="Tarkka M."/>
            <person name="Buscot F."/>
            <person name="Kohler A."/>
            <person name="Nagy L.G."/>
            <person name="Floudas D."/>
            <person name="Copeland A."/>
            <person name="Barry K.W."/>
            <person name="Cichocki N."/>
            <person name="Veneault-Fourrey C."/>
            <person name="LaButti K."/>
            <person name="Lindquist E.A."/>
            <person name="Lipzen A."/>
            <person name="Lundell T."/>
            <person name="Morin E."/>
            <person name="Murat C."/>
            <person name="Sun H."/>
            <person name="Tunlid A."/>
            <person name="Henrissat B."/>
            <person name="Grigoriev I.V."/>
            <person name="Hibbett D.S."/>
            <person name="Martin F."/>
            <person name="Nordberg H.P."/>
            <person name="Cantor M.N."/>
            <person name="Hua S.X."/>
        </authorList>
    </citation>
    <scope>NUCLEOTIDE SEQUENCE [LARGE SCALE GENOMIC DNA]</scope>
    <source>
        <strain evidence="10 11">F 1598</strain>
    </source>
</reference>
<dbReference type="OrthoDB" id="6500128at2759"/>
<gene>
    <name evidence="10" type="ORF">PILCRDRAFT_12326</name>
</gene>
<dbReference type="PANTHER" id="PTHR24223">
    <property type="entry name" value="ATP-BINDING CASSETTE SUB-FAMILY C"/>
    <property type="match status" value="1"/>
</dbReference>
<dbReference type="CDD" id="cd18596">
    <property type="entry name" value="ABC_6TM_VMR1_D1_like"/>
    <property type="match status" value="1"/>
</dbReference>
<keyword evidence="3" id="KW-0547">Nucleotide-binding</keyword>
<dbReference type="AlphaFoldDB" id="A0A0C3FBE5"/>
<keyword evidence="4" id="KW-0067">ATP-binding</keyword>